<evidence type="ECO:0000313" key="3">
    <source>
        <dbReference type="Proteomes" id="UP001596542"/>
    </source>
</evidence>
<feature type="transmembrane region" description="Helical" evidence="1">
    <location>
        <begin position="12"/>
        <end position="37"/>
    </location>
</feature>
<name>A0ABW2IA66_9BURK</name>
<dbReference type="EMBL" id="JBHTBU010000001">
    <property type="protein sequence ID" value="MFC7287827.1"/>
    <property type="molecule type" value="Genomic_DNA"/>
</dbReference>
<evidence type="ECO:0000256" key="1">
    <source>
        <dbReference type="SAM" id="Phobius"/>
    </source>
</evidence>
<organism evidence="2 3">
    <name type="scientific">Herminiimonas glaciei</name>
    <dbReference type="NCBI Taxonomy" id="523788"/>
    <lineage>
        <taxon>Bacteria</taxon>
        <taxon>Pseudomonadati</taxon>
        <taxon>Pseudomonadota</taxon>
        <taxon>Betaproteobacteria</taxon>
        <taxon>Burkholderiales</taxon>
        <taxon>Oxalobacteraceae</taxon>
        <taxon>Herminiimonas</taxon>
    </lineage>
</organism>
<keyword evidence="1" id="KW-0812">Transmembrane</keyword>
<keyword evidence="1" id="KW-0472">Membrane</keyword>
<comment type="caution">
    <text evidence="2">The sequence shown here is derived from an EMBL/GenBank/DDBJ whole genome shotgun (WGS) entry which is preliminary data.</text>
</comment>
<keyword evidence="1" id="KW-1133">Transmembrane helix</keyword>
<dbReference type="RefSeq" id="WP_382271141.1">
    <property type="nucleotide sequence ID" value="NZ_JBHTBU010000001.1"/>
</dbReference>
<dbReference type="Proteomes" id="UP001596542">
    <property type="component" value="Unassembled WGS sequence"/>
</dbReference>
<reference evidence="3" key="1">
    <citation type="journal article" date="2019" name="Int. J. Syst. Evol. Microbiol.">
        <title>The Global Catalogue of Microorganisms (GCM) 10K type strain sequencing project: providing services to taxonomists for standard genome sequencing and annotation.</title>
        <authorList>
            <consortium name="The Broad Institute Genomics Platform"/>
            <consortium name="The Broad Institute Genome Sequencing Center for Infectious Disease"/>
            <person name="Wu L."/>
            <person name="Ma J."/>
        </authorList>
    </citation>
    <scope>NUCLEOTIDE SEQUENCE [LARGE SCALE GENOMIC DNA]</scope>
    <source>
        <strain evidence="3">KACC 12508</strain>
    </source>
</reference>
<dbReference type="Pfam" id="PF07254">
    <property type="entry name" value="Cpta_toxin"/>
    <property type="match status" value="1"/>
</dbReference>
<accession>A0ABW2IA66</accession>
<dbReference type="InterPro" id="IPR009883">
    <property type="entry name" value="YgfX"/>
</dbReference>
<feature type="transmembrane region" description="Helical" evidence="1">
    <location>
        <begin position="43"/>
        <end position="62"/>
    </location>
</feature>
<keyword evidence="3" id="KW-1185">Reference proteome</keyword>
<protein>
    <submittedName>
        <fullName evidence="2">Protein YgfX</fullName>
    </submittedName>
</protein>
<proteinExistence type="predicted"/>
<gene>
    <name evidence="2" type="ORF">ACFQPC_07255</name>
</gene>
<evidence type="ECO:0000313" key="2">
    <source>
        <dbReference type="EMBL" id="MFC7287827.1"/>
    </source>
</evidence>
<sequence length="164" mass="18023">MSIAVSTVVQQSRLLSGLLMLMCAGLLWIAGLLLFAQVGELSIGARSLLAVACFAFGSYVFFRTLKSRKIYKIHVSGSGQIRLAVRPETEAGALDEGELVELLPDSTLWPGLLLLRLQNEQRQTHNVVILPDSVSAEGFRALLVACRWIVMRHADADKRRFSGN</sequence>